<sequence>MAPDRGDDRARPPARSSTTRFKDAVTTVVDDNRARDAGTRPRRMTSLWDVANELRRRAGRARRRGRAHARGGAGVKPLPVFFDRDGRTGASAVWWRDAFAVSAALDGDGARAESAAEESDLGHAARAMLFFAQDMSRELLSDLETATTSLSFWELLRDRPTGQARFLLLNTGPRNFVNLVREGSYRLFCHARAALTGKETTFALPSASARVIIDGRVNALSELQVALASVVGRVHHHADAVANSSYASSGSLDNSLTREETRQSIMDATDGLLECLEEIKQYSTTTMERHGDLAKVSTGSRMSVKDSPRILKSLSRLGSGVLKAMPDLPEPSPRSRMSVDYDSSPADSPRPPSRLQRLASMDLSKLSEDTAVGHRFREPLIVDGNPLPLPRINDTLWQALKRVEKEWYDVRDTSHEALYVHAKPSKHVRRWMLYSIGSVSLTVVTVVAVRHSRLCGSDDLDNLLQSMSSACTNFMKTRIFDPLKELRDELRAAFVSDRPDDATERLEDDKESLDRMLGEYMKQASKPGVSESLYRAYRTVGGGGNATDTEQKEVEASKIDPARLVTARVEEELKNPLTNMLAGDLMQLLLLQTQVMKVEMESALMQMDQLMRANRLNFSLMACFPAALGLYAGTIAIKASLSVSVYRRRKRQREEMRMLLHEAERALTNLKIAERRSVQHGMLIYALNSLYAAVQRNHHLFTRAEWRSVRVDVLELADPSVPIDNKLVTVARLARTRALVPEPHRVAGAHL</sequence>
<evidence type="ECO:0000313" key="9">
    <source>
        <dbReference type="EMBL" id="OUS42630.1"/>
    </source>
</evidence>
<dbReference type="EMBL" id="KZ155838">
    <property type="protein sequence ID" value="OUS42630.1"/>
    <property type="molecule type" value="Genomic_DNA"/>
</dbReference>
<keyword evidence="6" id="KW-0175">Coiled coil</keyword>
<protein>
    <submittedName>
        <fullName evidence="9">ATP synthase regulation protein NCA2-domain-containing protein</fullName>
    </submittedName>
</protein>
<evidence type="ECO:0000256" key="7">
    <source>
        <dbReference type="SAM" id="MobiDB-lite"/>
    </source>
</evidence>
<evidence type="ECO:0000256" key="2">
    <source>
        <dbReference type="ARBA" id="ARBA00022692"/>
    </source>
</evidence>
<name>A0A1Y5HZI5_OSTTA</name>
<dbReference type="eggNOG" id="ENOG502QQIS">
    <property type="taxonomic scope" value="Eukaryota"/>
</dbReference>
<feature type="transmembrane region" description="Helical" evidence="8">
    <location>
        <begin position="616"/>
        <end position="641"/>
    </location>
</feature>
<feature type="coiled-coil region" evidence="6">
    <location>
        <begin position="646"/>
        <end position="676"/>
    </location>
</feature>
<evidence type="ECO:0000256" key="1">
    <source>
        <dbReference type="ARBA" id="ARBA00004225"/>
    </source>
</evidence>
<accession>A0A1Y5HZI5</accession>
<comment type="subcellular location">
    <subcellularLocation>
        <location evidence="1">Mitochondrion membrane</location>
        <topology evidence="1">Multi-pass membrane protein</topology>
    </subcellularLocation>
</comment>
<dbReference type="PANTHER" id="PTHR28234">
    <property type="entry name" value="NUCLEAR CONTROL OF ATPASE PROTEIN 2"/>
    <property type="match status" value="1"/>
</dbReference>
<feature type="region of interest" description="Disordered" evidence="7">
    <location>
        <begin position="1"/>
        <end position="23"/>
    </location>
</feature>
<evidence type="ECO:0000256" key="8">
    <source>
        <dbReference type="SAM" id="Phobius"/>
    </source>
</evidence>
<evidence type="ECO:0000256" key="4">
    <source>
        <dbReference type="ARBA" id="ARBA00023128"/>
    </source>
</evidence>
<dbReference type="Pfam" id="PF08637">
    <property type="entry name" value="NCA2"/>
    <property type="match status" value="1"/>
</dbReference>
<organism evidence="9">
    <name type="scientific">Ostreococcus tauri</name>
    <name type="common">Marine green alga</name>
    <dbReference type="NCBI Taxonomy" id="70448"/>
    <lineage>
        <taxon>Eukaryota</taxon>
        <taxon>Viridiplantae</taxon>
        <taxon>Chlorophyta</taxon>
        <taxon>Mamiellophyceae</taxon>
        <taxon>Mamiellales</taxon>
        <taxon>Bathycoccaceae</taxon>
        <taxon>Ostreococcus</taxon>
    </lineage>
</organism>
<evidence type="ECO:0000256" key="5">
    <source>
        <dbReference type="ARBA" id="ARBA00023136"/>
    </source>
</evidence>
<feature type="compositionally biased region" description="Basic and acidic residues" evidence="7">
    <location>
        <begin position="1"/>
        <end position="11"/>
    </location>
</feature>
<evidence type="ECO:0000256" key="6">
    <source>
        <dbReference type="SAM" id="Coils"/>
    </source>
</evidence>
<gene>
    <name evidence="9" type="ORF">BE221DRAFT_187336</name>
</gene>
<dbReference type="InterPro" id="IPR013946">
    <property type="entry name" value="NCA2-like"/>
</dbReference>
<keyword evidence="5 8" id="KW-0472">Membrane</keyword>
<dbReference type="Proteomes" id="UP000195557">
    <property type="component" value="Unassembled WGS sequence"/>
</dbReference>
<feature type="region of interest" description="Disordered" evidence="7">
    <location>
        <begin position="322"/>
        <end position="355"/>
    </location>
</feature>
<proteinExistence type="predicted"/>
<evidence type="ECO:0000256" key="3">
    <source>
        <dbReference type="ARBA" id="ARBA00022989"/>
    </source>
</evidence>
<dbReference type="GO" id="GO:0005741">
    <property type="term" value="C:mitochondrial outer membrane"/>
    <property type="evidence" value="ECO:0007669"/>
    <property type="project" value="TreeGrafter"/>
</dbReference>
<keyword evidence="2 8" id="KW-0812">Transmembrane</keyword>
<dbReference type="PANTHER" id="PTHR28234:SF1">
    <property type="entry name" value="NUCLEAR CONTROL OF ATPASE PROTEIN 2"/>
    <property type="match status" value="1"/>
</dbReference>
<dbReference type="AlphaFoldDB" id="A0A1Y5HZI5"/>
<keyword evidence="4" id="KW-0496">Mitochondrion</keyword>
<reference evidence="9" key="1">
    <citation type="submission" date="2017-04" db="EMBL/GenBank/DDBJ databases">
        <title>Population genomics of picophytoplankton unveils novel chromosome hypervariability.</title>
        <authorList>
            <consortium name="DOE Joint Genome Institute"/>
            <person name="Blanc-Mathieu R."/>
            <person name="Krasovec M."/>
            <person name="Hebrard M."/>
            <person name="Yau S."/>
            <person name="Desgranges E."/>
            <person name="Martin J."/>
            <person name="Schackwitz W."/>
            <person name="Kuo A."/>
            <person name="Salin G."/>
            <person name="Donnadieu C."/>
            <person name="Desdevises Y."/>
            <person name="Sanchez-Ferandin S."/>
            <person name="Moreau H."/>
            <person name="Rivals E."/>
            <person name="Grigoriev I.V."/>
            <person name="Grimsley N."/>
            <person name="Eyre-Walker A."/>
            <person name="Piganeau G."/>
        </authorList>
    </citation>
    <scope>NUCLEOTIDE SEQUENCE [LARGE SCALE GENOMIC DNA]</scope>
    <source>
        <strain evidence="9">RCC 1115</strain>
    </source>
</reference>
<keyword evidence="3 8" id="KW-1133">Transmembrane helix</keyword>